<evidence type="ECO:0000313" key="2">
    <source>
        <dbReference type="EMBL" id="MBI4921981.1"/>
    </source>
</evidence>
<feature type="transmembrane region" description="Helical" evidence="1">
    <location>
        <begin position="12"/>
        <end position="31"/>
    </location>
</feature>
<dbReference type="EMBL" id="JACRAF010000025">
    <property type="protein sequence ID" value="MBI4921981.1"/>
    <property type="molecule type" value="Genomic_DNA"/>
</dbReference>
<keyword evidence="1" id="KW-1133">Transmembrane helix</keyword>
<evidence type="ECO:0000256" key="1">
    <source>
        <dbReference type="SAM" id="Phobius"/>
    </source>
</evidence>
<comment type="caution">
    <text evidence="2">The sequence shown here is derived from an EMBL/GenBank/DDBJ whole genome shotgun (WGS) entry which is preliminary data.</text>
</comment>
<accession>A0A933NYF6</accession>
<dbReference type="Proteomes" id="UP000782610">
    <property type="component" value="Unassembled WGS sequence"/>
</dbReference>
<dbReference type="AlphaFoldDB" id="A0A933NYF6"/>
<keyword evidence="1" id="KW-0812">Transmembrane</keyword>
<evidence type="ECO:0000313" key="3">
    <source>
        <dbReference type="Proteomes" id="UP000782610"/>
    </source>
</evidence>
<sequence>MNWPALIRKTHRWLAIAFTLIVITNFIAFGMGQAIPWLYYLPLPPLFLMIATGLYMFALPYVARWRNGQSTGA</sequence>
<name>A0A933NYF6_9HYPH</name>
<protein>
    <recommendedName>
        <fullName evidence="4">Transmembrane protein</fullName>
    </recommendedName>
</protein>
<proteinExistence type="predicted"/>
<organism evidence="2 3">
    <name type="scientific">Devosia nanyangense</name>
    <dbReference type="NCBI Taxonomy" id="1228055"/>
    <lineage>
        <taxon>Bacteria</taxon>
        <taxon>Pseudomonadati</taxon>
        <taxon>Pseudomonadota</taxon>
        <taxon>Alphaproteobacteria</taxon>
        <taxon>Hyphomicrobiales</taxon>
        <taxon>Devosiaceae</taxon>
        <taxon>Devosia</taxon>
    </lineage>
</organism>
<feature type="transmembrane region" description="Helical" evidence="1">
    <location>
        <begin position="37"/>
        <end position="58"/>
    </location>
</feature>
<gene>
    <name evidence="2" type="ORF">HY834_09550</name>
</gene>
<reference evidence="2" key="1">
    <citation type="submission" date="2020-07" db="EMBL/GenBank/DDBJ databases">
        <title>Huge and variable diversity of episymbiotic CPR bacteria and DPANN archaea in groundwater ecosystems.</title>
        <authorList>
            <person name="He C.Y."/>
            <person name="Keren R."/>
            <person name="Whittaker M."/>
            <person name="Farag I.F."/>
            <person name="Doudna J."/>
            <person name="Cate J.H.D."/>
            <person name="Banfield J.F."/>
        </authorList>
    </citation>
    <scope>NUCLEOTIDE SEQUENCE</scope>
    <source>
        <strain evidence="2">NC_groundwater_1586_Pr3_B-0.1um_66_15</strain>
    </source>
</reference>
<keyword evidence="1" id="KW-0472">Membrane</keyword>
<evidence type="ECO:0008006" key="4">
    <source>
        <dbReference type="Google" id="ProtNLM"/>
    </source>
</evidence>